<dbReference type="InterPro" id="IPR012347">
    <property type="entry name" value="Ferritin-like"/>
</dbReference>
<keyword evidence="1" id="KW-0732">Signal</keyword>
<dbReference type="Proteomes" id="UP000317043">
    <property type="component" value="Unassembled WGS sequence"/>
</dbReference>
<dbReference type="PROSITE" id="PS51257">
    <property type="entry name" value="PROKAR_LIPOPROTEIN"/>
    <property type="match status" value="1"/>
</dbReference>
<dbReference type="RefSeq" id="WP_142042208.1">
    <property type="nucleotide sequence ID" value="NZ_JBHTGS010000001.1"/>
</dbReference>
<dbReference type="InterPro" id="IPR005183">
    <property type="entry name" value="DUF305_CopM-like"/>
</dbReference>
<reference evidence="3 4" key="1">
    <citation type="submission" date="2019-06" db="EMBL/GenBank/DDBJ databases">
        <title>Sequencing the genomes of 1000 actinobacteria strains.</title>
        <authorList>
            <person name="Klenk H.-P."/>
        </authorList>
    </citation>
    <scope>NUCLEOTIDE SEQUENCE [LARGE SCALE GENOMIC DNA]</scope>
    <source>
        <strain evidence="3 4">DSM 45928</strain>
    </source>
</reference>
<dbReference type="OrthoDB" id="26872at2"/>
<dbReference type="Gene3D" id="1.20.1260.10">
    <property type="match status" value="1"/>
</dbReference>
<feature type="signal peptide" evidence="1">
    <location>
        <begin position="1"/>
        <end position="26"/>
    </location>
</feature>
<proteinExistence type="predicted"/>
<evidence type="ECO:0000313" key="4">
    <source>
        <dbReference type="Proteomes" id="UP000317043"/>
    </source>
</evidence>
<dbReference type="AlphaFoldDB" id="A0A543B006"/>
<evidence type="ECO:0000256" key="1">
    <source>
        <dbReference type="SAM" id="SignalP"/>
    </source>
</evidence>
<keyword evidence="4" id="KW-1185">Reference proteome</keyword>
<dbReference type="EMBL" id="VFOW01000001">
    <property type="protein sequence ID" value="TQL78172.1"/>
    <property type="molecule type" value="Genomic_DNA"/>
</dbReference>
<feature type="domain" description="DUF305" evidence="2">
    <location>
        <begin position="54"/>
        <end position="193"/>
    </location>
</feature>
<sequence length="198" mass="21528">MYRYDNGLRRALITIGITVTASLGLAACGTTDEGGHDGTHEATVEPEATFNAADVMFAQMMIPHHEQAVEMTELAPDRAEDPEVLRLAEKIKAAQDPEIELMTTWLTEWDQPLDPGGHDMAMGGMATPEQLADLTEAEGVEFDRMFVELMVAHHEGAIVMAEDVLANGTDPDVATLAEAIIQVQADEITELTAIQERL</sequence>
<dbReference type="PANTHER" id="PTHR36933">
    <property type="entry name" value="SLL0788 PROTEIN"/>
    <property type="match status" value="1"/>
</dbReference>
<accession>A0A543B006</accession>
<gene>
    <name evidence="3" type="ORF">FB566_3750</name>
</gene>
<comment type="caution">
    <text evidence="3">The sequence shown here is derived from an EMBL/GenBank/DDBJ whole genome shotgun (WGS) entry which is preliminary data.</text>
</comment>
<dbReference type="InParanoid" id="A0A543B006"/>
<dbReference type="Pfam" id="PF03713">
    <property type="entry name" value="DUF305"/>
    <property type="match status" value="1"/>
</dbReference>
<feature type="chain" id="PRO_5021700673" evidence="1">
    <location>
        <begin position="27"/>
        <end position="198"/>
    </location>
</feature>
<name>A0A543B006_9ACTN</name>
<protein>
    <submittedName>
        <fullName evidence="3">Uncharacterized protein (DUF305 family)</fullName>
    </submittedName>
</protein>
<evidence type="ECO:0000259" key="2">
    <source>
        <dbReference type="Pfam" id="PF03713"/>
    </source>
</evidence>
<dbReference type="PANTHER" id="PTHR36933:SF1">
    <property type="entry name" value="SLL0788 PROTEIN"/>
    <property type="match status" value="1"/>
</dbReference>
<evidence type="ECO:0000313" key="3">
    <source>
        <dbReference type="EMBL" id="TQL78172.1"/>
    </source>
</evidence>
<organism evidence="3 4">
    <name type="scientific">Stackebrandtia endophytica</name>
    <dbReference type="NCBI Taxonomy" id="1496996"/>
    <lineage>
        <taxon>Bacteria</taxon>
        <taxon>Bacillati</taxon>
        <taxon>Actinomycetota</taxon>
        <taxon>Actinomycetes</taxon>
        <taxon>Glycomycetales</taxon>
        <taxon>Glycomycetaceae</taxon>
        <taxon>Stackebrandtia</taxon>
    </lineage>
</organism>